<keyword evidence="2" id="KW-1185">Reference proteome</keyword>
<evidence type="ECO:0000313" key="2">
    <source>
        <dbReference type="Proteomes" id="UP001187192"/>
    </source>
</evidence>
<organism evidence="1 2">
    <name type="scientific">Ficus carica</name>
    <name type="common">Common fig</name>
    <dbReference type="NCBI Taxonomy" id="3494"/>
    <lineage>
        <taxon>Eukaryota</taxon>
        <taxon>Viridiplantae</taxon>
        <taxon>Streptophyta</taxon>
        <taxon>Embryophyta</taxon>
        <taxon>Tracheophyta</taxon>
        <taxon>Spermatophyta</taxon>
        <taxon>Magnoliopsida</taxon>
        <taxon>eudicotyledons</taxon>
        <taxon>Gunneridae</taxon>
        <taxon>Pentapetalae</taxon>
        <taxon>rosids</taxon>
        <taxon>fabids</taxon>
        <taxon>Rosales</taxon>
        <taxon>Moraceae</taxon>
        <taxon>Ficeae</taxon>
        <taxon>Ficus</taxon>
    </lineage>
</organism>
<dbReference type="EMBL" id="BTGU01000064">
    <property type="protein sequence ID" value="GMN56575.1"/>
    <property type="molecule type" value="Genomic_DNA"/>
</dbReference>
<name>A0AA88DFR2_FICCA</name>
<gene>
    <name evidence="1" type="ORF">TIFTF001_025689</name>
</gene>
<protein>
    <submittedName>
        <fullName evidence="1">Uncharacterized protein</fullName>
    </submittedName>
</protein>
<comment type="caution">
    <text evidence="1">The sequence shown here is derived from an EMBL/GenBank/DDBJ whole genome shotgun (WGS) entry which is preliminary data.</text>
</comment>
<sequence>MGLQTIKKKSIPPLCLTDADGDSSPRQKTQICSDAPSVAEICARKPRYLSPCHRSPDPRRAPSVARTLPPSRFPLCLGRRCLGGGEDFAAVRCRRHGDGRLSCRWVVGGCELAHRGLHRSGAKGGGKANFLDPSLMSFAPRPPQAIAAVNHPFLVDS</sequence>
<accession>A0AA88DFR2</accession>
<dbReference type="Proteomes" id="UP001187192">
    <property type="component" value="Unassembled WGS sequence"/>
</dbReference>
<proteinExistence type="predicted"/>
<dbReference type="AlphaFoldDB" id="A0AA88DFR2"/>
<reference evidence="1" key="1">
    <citation type="submission" date="2023-07" db="EMBL/GenBank/DDBJ databases">
        <title>draft genome sequence of fig (Ficus carica).</title>
        <authorList>
            <person name="Takahashi T."/>
            <person name="Nishimura K."/>
        </authorList>
    </citation>
    <scope>NUCLEOTIDE SEQUENCE</scope>
</reference>
<evidence type="ECO:0000313" key="1">
    <source>
        <dbReference type="EMBL" id="GMN56575.1"/>
    </source>
</evidence>